<protein>
    <recommendedName>
        <fullName evidence="3">Oxidoreductase family, NAD-binding Rossmann fold</fullName>
    </recommendedName>
</protein>
<proteinExistence type="predicted"/>
<evidence type="ECO:0000313" key="2">
    <source>
        <dbReference type="Proteomes" id="UP000319342"/>
    </source>
</evidence>
<sequence>MNGSTSGAAAPDKKRIFVVGAGERVVNDVLPVLASLEARWDVAGVFTRTPRTLTTADGHNWAADGLDELERRGLDGIDLVYMVVAKGAVPSMLARLAALGPRATDIQLETPALLYKHLGRAPVLAPWRRVWVSEDTTPLPLWELVEAWARANGHGAPDEVLLDRCGYAYHGVAMARRLLGGGRVRRARRRAEGQRDVRTLELLGGGRATIVGPRVYSEGRFLVRFGDTSIGDHPDADVVVRALVSPDAAASDLRCVGFGAGGVTVELDPAESHLLGPWDAPRDGPVATHMHALKRVGLRRLLTRLANGEDGYAFADGLEDMAVDYHLERLRRYVKNPITTPHGPWPGRVLRLLGR</sequence>
<accession>A0A518CXF3</accession>
<dbReference type="RefSeq" id="WP_145184472.1">
    <property type="nucleotide sequence ID" value="NZ_CP036290.1"/>
</dbReference>
<evidence type="ECO:0000313" key="1">
    <source>
        <dbReference type="EMBL" id="QDU83911.1"/>
    </source>
</evidence>
<dbReference type="Proteomes" id="UP000319342">
    <property type="component" value="Chromosome"/>
</dbReference>
<evidence type="ECO:0008006" key="3">
    <source>
        <dbReference type="Google" id="ProtNLM"/>
    </source>
</evidence>
<reference evidence="1 2" key="1">
    <citation type="submission" date="2019-02" db="EMBL/GenBank/DDBJ databases">
        <title>Deep-cultivation of Planctomycetes and their phenomic and genomic characterization uncovers novel biology.</title>
        <authorList>
            <person name="Wiegand S."/>
            <person name="Jogler M."/>
            <person name="Boedeker C."/>
            <person name="Pinto D."/>
            <person name="Vollmers J."/>
            <person name="Rivas-Marin E."/>
            <person name="Kohn T."/>
            <person name="Peeters S.H."/>
            <person name="Heuer A."/>
            <person name="Rast P."/>
            <person name="Oberbeckmann S."/>
            <person name="Bunk B."/>
            <person name="Jeske O."/>
            <person name="Meyerdierks A."/>
            <person name="Storesund J.E."/>
            <person name="Kallscheuer N."/>
            <person name="Luecker S."/>
            <person name="Lage O.M."/>
            <person name="Pohl T."/>
            <person name="Merkel B.J."/>
            <person name="Hornburger P."/>
            <person name="Mueller R.-W."/>
            <person name="Bruemmer F."/>
            <person name="Labrenz M."/>
            <person name="Spormann A.M."/>
            <person name="Op den Camp H."/>
            <person name="Overmann J."/>
            <person name="Amann R."/>
            <person name="Jetten M.S.M."/>
            <person name="Mascher T."/>
            <person name="Medema M.H."/>
            <person name="Devos D.P."/>
            <person name="Kaster A.-K."/>
            <person name="Ovreas L."/>
            <person name="Rohde M."/>
            <person name="Galperin M.Y."/>
            <person name="Jogler C."/>
        </authorList>
    </citation>
    <scope>NUCLEOTIDE SEQUENCE [LARGE SCALE GENOMIC DNA]</scope>
    <source>
        <strain evidence="1 2">Pla163</strain>
    </source>
</reference>
<organism evidence="1 2">
    <name type="scientific">Rohdeia mirabilis</name>
    <dbReference type="NCBI Taxonomy" id="2528008"/>
    <lineage>
        <taxon>Bacteria</taxon>
        <taxon>Pseudomonadati</taxon>
        <taxon>Planctomycetota</taxon>
        <taxon>Planctomycetia</taxon>
        <taxon>Planctomycetia incertae sedis</taxon>
        <taxon>Rohdeia</taxon>
    </lineage>
</organism>
<dbReference type="AlphaFoldDB" id="A0A518CXF3"/>
<dbReference type="EMBL" id="CP036290">
    <property type="protein sequence ID" value="QDU83911.1"/>
    <property type="molecule type" value="Genomic_DNA"/>
</dbReference>
<keyword evidence="2" id="KW-1185">Reference proteome</keyword>
<gene>
    <name evidence="1" type="ORF">Pla163_10120</name>
</gene>
<dbReference type="OrthoDB" id="9772350at2"/>
<name>A0A518CXF3_9BACT</name>